<dbReference type="EMBL" id="OD013193">
    <property type="protein sequence ID" value="CAD7417284.1"/>
    <property type="molecule type" value="Genomic_DNA"/>
</dbReference>
<gene>
    <name evidence="1" type="ORF">TPSB3V08_LOCUS11661</name>
</gene>
<proteinExistence type="predicted"/>
<name>A0A7R9DMI1_TIMPO</name>
<sequence length="193" mass="21637">MTSQFCGKRFTISQEHSLEAWSKCKDRHIPDESDINTEYELETMSYVDDAMELEELSIHTVHSFSQLLIFSRHVVFVRKVHLGGATAEWGNGVQLQFLTPLHEPRIYMAAPSGVPVTRVVAASQRYPDITPTYRLHGNMSDNVFFQIHAESGNITSRIVSIDAQSGAIDSMVVQRLGVASQPTKVSFRIIKNG</sequence>
<accession>A0A7R9DMI1</accession>
<dbReference type="AlphaFoldDB" id="A0A7R9DMI1"/>
<reference evidence="1" key="1">
    <citation type="submission" date="2020-11" db="EMBL/GenBank/DDBJ databases">
        <authorList>
            <person name="Tran Van P."/>
        </authorList>
    </citation>
    <scope>NUCLEOTIDE SEQUENCE</scope>
</reference>
<organism evidence="1">
    <name type="scientific">Timema poppense</name>
    <name type="common">Walking stick</name>
    <dbReference type="NCBI Taxonomy" id="170557"/>
    <lineage>
        <taxon>Eukaryota</taxon>
        <taxon>Metazoa</taxon>
        <taxon>Ecdysozoa</taxon>
        <taxon>Arthropoda</taxon>
        <taxon>Hexapoda</taxon>
        <taxon>Insecta</taxon>
        <taxon>Pterygota</taxon>
        <taxon>Neoptera</taxon>
        <taxon>Polyneoptera</taxon>
        <taxon>Phasmatodea</taxon>
        <taxon>Timematodea</taxon>
        <taxon>Timematoidea</taxon>
        <taxon>Timematidae</taxon>
        <taxon>Timema</taxon>
    </lineage>
</organism>
<protein>
    <submittedName>
        <fullName evidence="1">Uncharacterized protein</fullName>
    </submittedName>
</protein>
<evidence type="ECO:0000313" key="1">
    <source>
        <dbReference type="EMBL" id="CAD7417284.1"/>
    </source>
</evidence>